<gene>
    <name evidence="4" type="ORF">DI549_18855</name>
</gene>
<dbReference type="PROSITE" id="PS51186">
    <property type="entry name" value="GNAT"/>
    <property type="match status" value="1"/>
</dbReference>
<dbReference type="GO" id="GO:0016747">
    <property type="term" value="F:acyltransferase activity, transferring groups other than amino-acyl groups"/>
    <property type="evidence" value="ECO:0007669"/>
    <property type="project" value="InterPro"/>
</dbReference>
<accession>A0A2W5QMN9</accession>
<organism evidence="4 5">
    <name type="scientific">Ancylobacter novellus</name>
    <name type="common">Thiobacillus novellus</name>
    <dbReference type="NCBI Taxonomy" id="921"/>
    <lineage>
        <taxon>Bacteria</taxon>
        <taxon>Pseudomonadati</taxon>
        <taxon>Pseudomonadota</taxon>
        <taxon>Alphaproteobacteria</taxon>
        <taxon>Hyphomicrobiales</taxon>
        <taxon>Xanthobacteraceae</taxon>
        <taxon>Ancylobacter</taxon>
    </lineage>
</organism>
<name>A0A2W5QMN9_ANCNO</name>
<dbReference type="InterPro" id="IPR000182">
    <property type="entry name" value="GNAT_dom"/>
</dbReference>
<keyword evidence="2" id="KW-0012">Acyltransferase</keyword>
<dbReference type="PANTHER" id="PTHR43877">
    <property type="entry name" value="AMINOALKYLPHOSPHONATE N-ACETYLTRANSFERASE-RELATED-RELATED"/>
    <property type="match status" value="1"/>
</dbReference>
<evidence type="ECO:0000313" key="4">
    <source>
        <dbReference type="EMBL" id="PZQ79881.1"/>
    </source>
</evidence>
<evidence type="ECO:0000259" key="3">
    <source>
        <dbReference type="PROSITE" id="PS51186"/>
    </source>
</evidence>
<dbReference type="Gene3D" id="3.40.630.30">
    <property type="match status" value="1"/>
</dbReference>
<dbReference type="InterPro" id="IPR016181">
    <property type="entry name" value="Acyl_CoA_acyltransferase"/>
</dbReference>
<dbReference type="InterPro" id="IPR050832">
    <property type="entry name" value="Bact_Acetyltransf"/>
</dbReference>
<dbReference type="PANTHER" id="PTHR43877:SF1">
    <property type="entry name" value="ACETYLTRANSFERASE"/>
    <property type="match status" value="1"/>
</dbReference>
<evidence type="ECO:0000256" key="2">
    <source>
        <dbReference type="ARBA" id="ARBA00023315"/>
    </source>
</evidence>
<dbReference type="CDD" id="cd04301">
    <property type="entry name" value="NAT_SF"/>
    <property type="match status" value="1"/>
</dbReference>
<dbReference type="EMBL" id="QFQD01000076">
    <property type="protein sequence ID" value="PZQ79881.1"/>
    <property type="molecule type" value="Genomic_DNA"/>
</dbReference>
<keyword evidence="1 4" id="KW-0808">Transferase</keyword>
<proteinExistence type="predicted"/>
<feature type="domain" description="N-acetyltransferase" evidence="3">
    <location>
        <begin position="7"/>
        <end position="155"/>
    </location>
</feature>
<comment type="caution">
    <text evidence="4">The sequence shown here is derived from an EMBL/GenBank/DDBJ whole genome shotgun (WGS) entry which is preliminary data.</text>
</comment>
<evidence type="ECO:0000313" key="5">
    <source>
        <dbReference type="Proteomes" id="UP000248887"/>
    </source>
</evidence>
<reference evidence="4 5" key="1">
    <citation type="submission" date="2017-08" db="EMBL/GenBank/DDBJ databases">
        <title>Infants hospitalized years apart are colonized by the same room-sourced microbial strains.</title>
        <authorList>
            <person name="Brooks B."/>
            <person name="Olm M.R."/>
            <person name="Firek B.A."/>
            <person name="Baker R."/>
            <person name="Thomas B.C."/>
            <person name="Morowitz M.J."/>
            <person name="Banfield J.F."/>
        </authorList>
    </citation>
    <scope>NUCLEOTIDE SEQUENCE [LARGE SCALE GENOMIC DNA]</scope>
    <source>
        <strain evidence="4">S2_005_001_R2_27</strain>
    </source>
</reference>
<sequence length="159" mass="16986">MSAPGSLTIRPATPADLPAVLALYRELDASDAADLAQARAIFDRMSHYPDYVLHVAEADGLVLGTFALLVMENIAHAGARSAIIEAVAVAEVAQGRGIGRAMMRAALDLAREKGCYKASLSTRMSRERAHAFYESLGFDRHGFSYIIHLEEAPASGEAA</sequence>
<dbReference type="Proteomes" id="UP000248887">
    <property type="component" value="Unassembled WGS sequence"/>
</dbReference>
<evidence type="ECO:0000256" key="1">
    <source>
        <dbReference type="ARBA" id="ARBA00022679"/>
    </source>
</evidence>
<dbReference type="AlphaFoldDB" id="A0A2W5QMN9"/>
<protein>
    <submittedName>
        <fullName evidence="4">GNAT family N-acetyltransferase</fullName>
    </submittedName>
</protein>
<dbReference type="Pfam" id="PF00583">
    <property type="entry name" value="Acetyltransf_1"/>
    <property type="match status" value="1"/>
</dbReference>
<dbReference type="SUPFAM" id="SSF55729">
    <property type="entry name" value="Acyl-CoA N-acyltransferases (Nat)"/>
    <property type="match status" value="1"/>
</dbReference>